<gene>
    <name evidence="1" type="ORF">EDC38_1910</name>
</gene>
<sequence length="99" mass="11015">MTDDSLPLEATLNLETATIPWRELQRFFAAGRAIAVAPELDLVKVGAELSRDNADQFKAWMEEGKVDAVSDTQAQAWFEADAEVWALVIKPYVLVQGHQ</sequence>
<evidence type="ECO:0000313" key="2">
    <source>
        <dbReference type="Proteomes" id="UP000273643"/>
    </source>
</evidence>
<proteinExistence type="predicted"/>
<organism evidence="1 2">
    <name type="scientific">Marinimicrobium koreense</name>
    <dbReference type="NCBI Taxonomy" id="306545"/>
    <lineage>
        <taxon>Bacteria</taxon>
        <taxon>Pseudomonadati</taxon>
        <taxon>Pseudomonadota</taxon>
        <taxon>Gammaproteobacteria</taxon>
        <taxon>Cellvibrionales</taxon>
        <taxon>Cellvibrionaceae</taxon>
        <taxon>Marinimicrobium</taxon>
    </lineage>
</organism>
<evidence type="ECO:0000313" key="1">
    <source>
        <dbReference type="EMBL" id="ROQ21287.1"/>
    </source>
</evidence>
<dbReference type="Proteomes" id="UP000273643">
    <property type="component" value="Unassembled WGS sequence"/>
</dbReference>
<dbReference type="RefSeq" id="WP_123638301.1">
    <property type="nucleotide sequence ID" value="NZ_RJUK01000001.1"/>
</dbReference>
<accession>A0A3N1P233</accession>
<dbReference type="Pfam" id="PF10052">
    <property type="entry name" value="DUF2288"/>
    <property type="match status" value="1"/>
</dbReference>
<name>A0A3N1P233_9GAMM</name>
<dbReference type="AlphaFoldDB" id="A0A3N1P233"/>
<dbReference type="EMBL" id="RJUK01000001">
    <property type="protein sequence ID" value="ROQ21287.1"/>
    <property type="molecule type" value="Genomic_DNA"/>
</dbReference>
<evidence type="ECO:0008006" key="3">
    <source>
        <dbReference type="Google" id="ProtNLM"/>
    </source>
</evidence>
<dbReference type="OrthoDB" id="195194at2"/>
<protein>
    <recommendedName>
        <fullName evidence="3">DUF2288 family protein</fullName>
    </recommendedName>
</protein>
<reference evidence="1 2" key="1">
    <citation type="submission" date="2018-11" db="EMBL/GenBank/DDBJ databases">
        <title>Genomic Encyclopedia of Type Strains, Phase IV (KMG-IV): sequencing the most valuable type-strain genomes for metagenomic binning, comparative biology and taxonomic classification.</title>
        <authorList>
            <person name="Goeker M."/>
        </authorList>
    </citation>
    <scope>NUCLEOTIDE SEQUENCE [LARGE SCALE GENOMIC DNA]</scope>
    <source>
        <strain evidence="1 2">DSM 16974</strain>
    </source>
</reference>
<keyword evidence="2" id="KW-1185">Reference proteome</keyword>
<dbReference type="InterPro" id="IPR018741">
    <property type="entry name" value="DUF2288"/>
</dbReference>
<comment type="caution">
    <text evidence="1">The sequence shown here is derived from an EMBL/GenBank/DDBJ whole genome shotgun (WGS) entry which is preliminary data.</text>
</comment>